<reference evidence="2" key="1">
    <citation type="submission" date="2016-10" db="EMBL/GenBank/DDBJ databases">
        <authorList>
            <person name="Varghese N."/>
            <person name="Submissions S."/>
        </authorList>
    </citation>
    <scope>NUCLEOTIDE SEQUENCE [LARGE SCALE GENOMIC DNA]</scope>
    <source>
        <strain evidence="2">BL9</strain>
    </source>
</reference>
<keyword evidence="2" id="KW-1185">Reference proteome</keyword>
<organism evidence="1 2">
    <name type="scientific">Paenibacillus polysaccharolyticus</name>
    <dbReference type="NCBI Taxonomy" id="582692"/>
    <lineage>
        <taxon>Bacteria</taxon>
        <taxon>Bacillati</taxon>
        <taxon>Bacillota</taxon>
        <taxon>Bacilli</taxon>
        <taxon>Bacillales</taxon>
        <taxon>Paenibacillaceae</taxon>
        <taxon>Paenibacillus</taxon>
    </lineage>
</organism>
<dbReference type="RefSeq" id="WP_090920557.1">
    <property type="nucleotide sequence ID" value="NZ_FMVM01000009.1"/>
</dbReference>
<evidence type="ECO:0000313" key="2">
    <source>
        <dbReference type="Proteomes" id="UP000198538"/>
    </source>
</evidence>
<gene>
    <name evidence="1" type="ORF">SAMN05720606_1097</name>
</gene>
<accession>A0A1G5IKM9</accession>
<sequence length="123" mass="13751">MHQYGQQVWGSVELGSEVNITTDNSTFGFSVDGLQYSFDIPAGSYMTSRNRHESELVQIMTETAEHLSLPVQFRLGGIHDDEKLNVLILEHLDKSKEYVLDGFGGSAVDTIFGEVRFNLAPRN</sequence>
<proteinExistence type="predicted"/>
<dbReference type="EMBL" id="FMVM01000009">
    <property type="protein sequence ID" value="SCY76573.1"/>
    <property type="molecule type" value="Genomic_DNA"/>
</dbReference>
<protein>
    <submittedName>
        <fullName evidence="1">Uncharacterized protein</fullName>
    </submittedName>
</protein>
<name>A0A1G5IKM9_9BACL</name>
<dbReference type="AlphaFoldDB" id="A0A1G5IKM9"/>
<dbReference type="Proteomes" id="UP000198538">
    <property type="component" value="Unassembled WGS sequence"/>
</dbReference>
<evidence type="ECO:0000313" key="1">
    <source>
        <dbReference type="EMBL" id="SCY76573.1"/>
    </source>
</evidence>